<accession>A0ABU8XL46</accession>
<evidence type="ECO:0000313" key="3">
    <source>
        <dbReference type="EMBL" id="MEK0081912.1"/>
    </source>
</evidence>
<evidence type="ECO:0000313" key="4">
    <source>
        <dbReference type="Proteomes" id="UP001375743"/>
    </source>
</evidence>
<comment type="caution">
    <text evidence="3">The sequence shown here is derived from an EMBL/GenBank/DDBJ whole genome shotgun (WGS) entry which is preliminary data.</text>
</comment>
<keyword evidence="1" id="KW-0812">Transmembrane</keyword>
<feature type="transmembrane region" description="Helical" evidence="1">
    <location>
        <begin position="12"/>
        <end position="33"/>
    </location>
</feature>
<dbReference type="Proteomes" id="UP001375743">
    <property type="component" value="Unassembled WGS sequence"/>
</dbReference>
<gene>
    <name evidence="3" type="ORF">U1T56_02020</name>
</gene>
<evidence type="ECO:0000259" key="2">
    <source>
        <dbReference type="Pfam" id="PF11127"/>
    </source>
</evidence>
<dbReference type="RefSeq" id="WP_418157752.1">
    <property type="nucleotide sequence ID" value="NZ_JBBLZC010000001.1"/>
</dbReference>
<evidence type="ECO:0000256" key="1">
    <source>
        <dbReference type="SAM" id="Phobius"/>
    </source>
</evidence>
<organism evidence="3 4">
    <name type="scientific">Benzoatithermus flavus</name>
    <dbReference type="NCBI Taxonomy" id="3108223"/>
    <lineage>
        <taxon>Bacteria</taxon>
        <taxon>Pseudomonadati</taxon>
        <taxon>Pseudomonadota</taxon>
        <taxon>Alphaproteobacteria</taxon>
        <taxon>Geminicoccales</taxon>
        <taxon>Geminicoccaceae</taxon>
        <taxon>Benzoatithermus</taxon>
    </lineage>
</organism>
<name>A0ABU8XL46_9PROT</name>
<keyword evidence="4" id="KW-1185">Reference proteome</keyword>
<feature type="domain" description="Inner membrane protein YgaP-like transmembrane" evidence="2">
    <location>
        <begin position="1"/>
        <end position="59"/>
    </location>
</feature>
<keyword evidence="1" id="KW-1133">Transmembrane helix</keyword>
<protein>
    <submittedName>
        <fullName evidence="3">DUF2892 domain-containing protein</fullName>
    </submittedName>
</protein>
<dbReference type="Pfam" id="PF11127">
    <property type="entry name" value="YgaP-like_TM"/>
    <property type="match status" value="1"/>
</dbReference>
<dbReference type="InterPro" id="IPR021309">
    <property type="entry name" value="YgaP-like_TM"/>
</dbReference>
<dbReference type="EMBL" id="JBBLZC010000001">
    <property type="protein sequence ID" value="MEK0081912.1"/>
    <property type="molecule type" value="Genomic_DNA"/>
</dbReference>
<proteinExistence type="predicted"/>
<reference evidence="3 4" key="1">
    <citation type="submission" date="2024-01" db="EMBL/GenBank/DDBJ databases">
        <title>Multi-omics insights into the function and evolution of sodium benzoate biodegradation pathways in Benzoatithermus flavus gen. nov., sp. nov. from hot spring.</title>
        <authorList>
            <person name="Hu C.-J."/>
            <person name="Li W.-J."/>
        </authorList>
    </citation>
    <scope>NUCLEOTIDE SEQUENCE [LARGE SCALE GENOMIC DNA]</scope>
    <source>
        <strain evidence="3 4">SYSU G07066</strain>
    </source>
</reference>
<keyword evidence="1" id="KW-0472">Membrane</keyword>
<sequence length="66" mass="7021">MTRNVGTIDRVVRIVAGLVLLALALFGGQWWGWLGVVPLVTALAGFCPAYRLLGLSTCPLAPRKAT</sequence>